<proteinExistence type="predicted"/>
<feature type="non-terminal residue" evidence="1">
    <location>
        <position position="1"/>
    </location>
</feature>
<keyword evidence="2" id="KW-1185">Reference proteome</keyword>
<sequence length="128" mass="14285">SPAFKNLARMGEHCPAKPSLSAELHGRVYPSTNIRYRPLRALLFGGDEIRVEELCNGGEGGFASNPNDSERVLLVGAYACLVHTKERGQHFKELLGYSTDRNKGLLLLKENLKQIVKNKIKERVAIVR</sequence>
<name>A0ABS8V0Y9_DATST</name>
<reference evidence="1 2" key="1">
    <citation type="journal article" date="2021" name="BMC Genomics">
        <title>Datura genome reveals duplications of psychoactive alkaloid biosynthetic genes and high mutation rate following tissue culture.</title>
        <authorList>
            <person name="Rajewski A."/>
            <person name="Carter-House D."/>
            <person name="Stajich J."/>
            <person name="Litt A."/>
        </authorList>
    </citation>
    <scope>NUCLEOTIDE SEQUENCE [LARGE SCALE GENOMIC DNA]</scope>
    <source>
        <strain evidence="1">AR-01</strain>
    </source>
</reference>
<organism evidence="1 2">
    <name type="scientific">Datura stramonium</name>
    <name type="common">Jimsonweed</name>
    <name type="synonym">Common thornapple</name>
    <dbReference type="NCBI Taxonomy" id="4076"/>
    <lineage>
        <taxon>Eukaryota</taxon>
        <taxon>Viridiplantae</taxon>
        <taxon>Streptophyta</taxon>
        <taxon>Embryophyta</taxon>
        <taxon>Tracheophyta</taxon>
        <taxon>Spermatophyta</taxon>
        <taxon>Magnoliopsida</taxon>
        <taxon>eudicotyledons</taxon>
        <taxon>Gunneridae</taxon>
        <taxon>Pentapetalae</taxon>
        <taxon>asterids</taxon>
        <taxon>lamiids</taxon>
        <taxon>Solanales</taxon>
        <taxon>Solanaceae</taxon>
        <taxon>Solanoideae</taxon>
        <taxon>Datureae</taxon>
        <taxon>Datura</taxon>
    </lineage>
</organism>
<dbReference type="EMBL" id="JACEIK010003036">
    <property type="protein sequence ID" value="MCD9640032.1"/>
    <property type="molecule type" value="Genomic_DNA"/>
</dbReference>
<accession>A0ABS8V0Y9</accession>
<gene>
    <name evidence="1" type="ORF">HAX54_025045</name>
</gene>
<evidence type="ECO:0000313" key="1">
    <source>
        <dbReference type="EMBL" id="MCD9640032.1"/>
    </source>
</evidence>
<dbReference type="Proteomes" id="UP000823775">
    <property type="component" value="Unassembled WGS sequence"/>
</dbReference>
<comment type="caution">
    <text evidence="1">The sequence shown here is derived from an EMBL/GenBank/DDBJ whole genome shotgun (WGS) entry which is preliminary data.</text>
</comment>
<evidence type="ECO:0000313" key="2">
    <source>
        <dbReference type="Proteomes" id="UP000823775"/>
    </source>
</evidence>
<protein>
    <submittedName>
        <fullName evidence="1">Uncharacterized protein</fullName>
    </submittedName>
</protein>